<feature type="region of interest" description="Disordered" evidence="6">
    <location>
        <begin position="81"/>
        <end position="100"/>
    </location>
</feature>
<keyword evidence="4" id="KW-0238">DNA-binding</keyword>
<evidence type="ECO:0000313" key="8">
    <source>
        <dbReference type="EMBL" id="NIY46322.1"/>
    </source>
</evidence>
<proteinExistence type="inferred from homology"/>
<dbReference type="Pfam" id="PF00155">
    <property type="entry name" value="Aminotran_1_2"/>
    <property type="match status" value="1"/>
</dbReference>
<accession>A0ABX0VH84</accession>
<dbReference type="Gene3D" id="1.10.10.10">
    <property type="entry name" value="Winged helix-like DNA-binding domain superfamily/Winged helix DNA-binding domain"/>
    <property type="match status" value="1"/>
</dbReference>
<keyword evidence="8" id="KW-0032">Aminotransferase</keyword>
<gene>
    <name evidence="8" type="ORF">E2L00_02000</name>
</gene>
<dbReference type="GO" id="GO:0008483">
    <property type="term" value="F:transaminase activity"/>
    <property type="evidence" value="ECO:0007669"/>
    <property type="project" value="UniProtKB-KW"/>
</dbReference>
<dbReference type="InterPro" id="IPR051446">
    <property type="entry name" value="HTH_trans_reg/aminotransferase"/>
</dbReference>
<dbReference type="InterPro" id="IPR004839">
    <property type="entry name" value="Aminotransferase_I/II_large"/>
</dbReference>
<dbReference type="SUPFAM" id="SSF53383">
    <property type="entry name" value="PLP-dependent transferases"/>
    <property type="match status" value="1"/>
</dbReference>
<dbReference type="InterPro" id="IPR015422">
    <property type="entry name" value="PyrdxlP-dep_Trfase_small"/>
</dbReference>
<evidence type="ECO:0000256" key="3">
    <source>
        <dbReference type="ARBA" id="ARBA00023015"/>
    </source>
</evidence>
<dbReference type="RefSeq" id="WP_167606233.1">
    <property type="nucleotide sequence ID" value="NZ_SOYS01000001.1"/>
</dbReference>
<dbReference type="Gene3D" id="3.40.640.10">
    <property type="entry name" value="Type I PLP-dependent aspartate aminotransferase-like (Major domain)"/>
    <property type="match status" value="1"/>
</dbReference>
<dbReference type="InterPro" id="IPR015424">
    <property type="entry name" value="PyrdxlP-dep_Trfase"/>
</dbReference>
<evidence type="ECO:0000256" key="6">
    <source>
        <dbReference type="SAM" id="MobiDB-lite"/>
    </source>
</evidence>
<dbReference type="InterPro" id="IPR000524">
    <property type="entry name" value="Tscrpt_reg_HTH_GntR"/>
</dbReference>
<keyword evidence="5" id="KW-0804">Transcription</keyword>
<keyword evidence="9" id="KW-1185">Reference proteome</keyword>
<feature type="domain" description="HTH gntR-type" evidence="7">
    <location>
        <begin position="15"/>
        <end position="83"/>
    </location>
</feature>
<dbReference type="Proteomes" id="UP000697927">
    <property type="component" value="Unassembled WGS sequence"/>
</dbReference>
<sequence>MKSYIPVLVPKADGVSRVQQVVQTFLNAVKEKKILPGDKLPSIRLCAKTFNLSTSTIASAFDTLKDEGVIESERGSGYYLSASISPRNRPHPARSRSVSQRNDFTKPIDDFWLLANVYQADDSEFHSVGCGWLPPTWYARKEIKAALRSTARQEHVDENCYGDPYGYQELRSYIANHLVERSLSVTGDQILLTSGASRALDLISNTFLNTGDTVLVDEPGYCNFLSSMLSKRIKLVGVRWTQNGPDIKQLEKILAKENIKFYFTNPWLHNPTGASISLDVAHSLLNLAERYQVTIVEDNVSGDLLTPGSISLSALGGTERVIHIGSFSKTVSAGFRVGYIVAAQNILSQLMKYKMLSGLTSSLISETITLNVIKQPEYRKFIKALRSKLTQAQKEMALFFQEVGWECFCIPAGGYYIYARPVGSTVDSRIISEKAKNAGLLFAPGYLFHPEHKASPWIRFNVAYCQEKKKYLYDFIMTTKNQ</sequence>
<keyword evidence="8" id="KW-0808">Transferase</keyword>
<dbReference type="PROSITE" id="PS50949">
    <property type="entry name" value="HTH_GNTR"/>
    <property type="match status" value="1"/>
</dbReference>
<dbReference type="PANTHER" id="PTHR46577:SF2">
    <property type="entry name" value="TRANSCRIPTIONAL REGULATORY PROTEIN"/>
    <property type="match status" value="1"/>
</dbReference>
<evidence type="ECO:0000313" key="9">
    <source>
        <dbReference type="Proteomes" id="UP000697927"/>
    </source>
</evidence>
<reference evidence="8 9" key="1">
    <citation type="journal article" date="2020" name="Microorganisms">
        <title>Polyphasic Characterisation of Cedecea colo sp. nov., a New Enteric Bacterium Isolated from the Koala Hindgut.</title>
        <authorList>
            <person name="Boath J.M."/>
            <person name="Dakhal S."/>
            <person name="Van T.T.H."/>
            <person name="Moore R.J."/>
            <person name="Dekiwadia C."/>
            <person name="Macreadie I.G."/>
        </authorList>
    </citation>
    <scope>NUCLEOTIDE SEQUENCE [LARGE SCALE GENOMIC DNA]</scope>
    <source>
        <strain evidence="8 9">ZA</strain>
    </source>
</reference>
<evidence type="ECO:0000256" key="5">
    <source>
        <dbReference type="ARBA" id="ARBA00023163"/>
    </source>
</evidence>
<dbReference type="SMART" id="SM00345">
    <property type="entry name" value="HTH_GNTR"/>
    <property type="match status" value="1"/>
</dbReference>
<dbReference type="CDD" id="cd07377">
    <property type="entry name" value="WHTH_GntR"/>
    <property type="match status" value="1"/>
</dbReference>
<keyword evidence="2" id="KW-0663">Pyridoxal phosphate</keyword>
<comment type="caution">
    <text evidence="8">The sequence shown here is derived from an EMBL/GenBank/DDBJ whole genome shotgun (WGS) entry which is preliminary data.</text>
</comment>
<keyword evidence="3" id="KW-0805">Transcription regulation</keyword>
<dbReference type="InterPro" id="IPR036390">
    <property type="entry name" value="WH_DNA-bd_sf"/>
</dbReference>
<dbReference type="InterPro" id="IPR015421">
    <property type="entry name" value="PyrdxlP-dep_Trfase_major"/>
</dbReference>
<dbReference type="InterPro" id="IPR036388">
    <property type="entry name" value="WH-like_DNA-bd_sf"/>
</dbReference>
<evidence type="ECO:0000256" key="2">
    <source>
        <dbReference type="ARBA" id="ARBA00022898"/>
    </source>
</evidence>
<protein>
    <submittedName>
        <fullName evidence="8">PLP-dependent aminotransferase family protein</fullName>
    </submittedName>
</protein>
<dbReference type="SUPFAM" id="SSF46785">
    <property type="entry name" value="Winged helix' DNA-binding domain"/>
    <property type="match status" value="1"/>
</dbReference>
<comment type="similarity">
    <text evidence="1">In the C-terminal section; belongs to the class-I pyridoxal-phosphate-dependent aminotransferase family.</text>
</comment>
<dbReference type="Pfam" id="PF00392">
    <property type="entry name" value="GntR"/>
    <property type="match status" value="1"/>
</dbReference>
<organism evidence="8 9">
    <name type="scientific">Cedecea colo</name>
    <dbReference type="NCBI Taxonomy" id="2552946"/>
    <lineage>
        <taxon>Bacteria</taxon>
        <taxon>Pseudomonadati</taxon>
        <taxon>Pseudomonadota</taxon>
        <taxon>Gammaproteobacteria</taxon>
        <taxon>Enterobacterales</taxon>
        <taxon>Enterobacteriaceae</taxon>
        <taxon>Cedecea</taxon>
    </lineage>
</organism>
<dbReference type="Gene3D" id="3.90.1150.10">
    <property type="entry name" value="Aspartate Aminotransferase, domain 1"/>
    <property type="match status" value="1"/>
</dbReference>
<dbReference type="PANTHER" id="PTHR46577">
    <property type="entry name" value="HTH-TYPE TRANSCRIPTIONAL REGULATORY PROTEIN GABR"/>
    <property type="match status" value="1"/>
</dbReference>
<dbReference type="EMBL" id="SOYS01000001">
    <property type="protein sequence ID" value="NIY46322.1"/>
    <property type="molecule type" value="Genomic_DNA"/>
</dbReference>
<evidence type="ECO:0000259" key="7">
    <source>
        <dbReference type="PROSITE" id="PS50949"/>
    </source>
</evidence>
<name>A0ABX0VH84_9ENTR</name>
<evidence type="ECO:0000256" key="1">
    <source>
        <dbReference type="ARBA" id="ARBA00005384"/>
    </source>
</evidence>
<dbReference type="CDD" id="cd00609">
    <property type="entry name" value="AAT_like"/>
    <property type="match status" value="1"/>
</dbReference>
<evidence type="ECO:0000256" key="4">
    <source>
        <dbReference type="ARBA" id="ARBA00023125"/>
    </source>
</evidence>